<dbReference type="RefSeq" id="WP_382039621.1">
    <property type="nucleotide sequence ID" value="NZ_JBHSKJ010000005.1"/>
</dbReference>
<evidence type="ECO:0000313" key="1">
    <source>
        <dbReference type="EMBL" id="MFC5145178.1"/>
    </source>
</evidence>
<dbReference type="SUPFAM" id="SSF54909">
    <property type="entry name" value="Dimeric alpha+beta barrel"/>
    <property type="match status" value="1"/>
</dbReference>
<dbReference type="InterPro" id="IPR011008">
    <property type="entry name" value="Dimeric_a/b-barrel"/>
</dbReference>
<proteinExistence type="predicted"/>
<dbReference type="EMBL" id="JBHSKJ010000005">
    <property type="protein sequence ID" value="MFC5145178.1"/>
    <property type="molecule type" value="Genomic_DNA"/>
</dbReference>
<keyword evidence="2" id="KW-1185">Reference proteome</keyword>
<sequence>MRYLVMVQGSQADYDAMSGRASARGPAWSEEDLQAMFAFMGKIGEDLAASGELIDANGLAEPAQTLWVSSGPDGVPVITDDPYDETTLLPAGYWVLDCATPERVTEIAARITRCPGPEGLTGPPVVIRPILDSGAEAAGGGRRGTG</sequence>
<dbReference type="Proteomes" id="UP001596222">
    <property type="component" value="Unassembled WGS sequence"/>
</dbReference>
<dbReference type="Gene3D" id="3.30.70.1060">
    <property type="entry name" value="Dimeric alpha+beta barrel"/>
    <property type="match status" value="1"/>
</dbReference>
<evidence type="ECO:0000313" key="2">
    <source>
        <dbReference type="Proteomes" id="UP001596222"/>
    </source>
</evidence>
<dbReference type="PANTHER" id="PTHR35174:SF3">
    <property type="entry name" value="BLL7171 PROTEIN"/>
    <property type="match status" value="1"/>
</dbReference>
<organism evidence="1 2">
    <name type="scientific">Streptomyces aureoversilis</name>
    <dbReference type="NCBI Taxonomy" id="67277"/>
    <lineage>
        <taxon>Bacteria</taxon>
        <taxon>Bacillati</taxon>
        <taxon>Actinomycetota</taxon>
        <taxon>Actinomycetes</taxon>
        <taxon>Kitasatosporales</taxon>
        <taxon>Streptomycetaceae</taxon>
        <taxon>Streptomyces</taxon>
    </lineage>
</organism>
<name>A0ABV9ZUV5_9ACTN</name>
<dbReference type="PANTHER" id="PTHR35174">
    <property type="entry name" value="BLL7171 PROTEIN-RELATED"/>
    <property type="match status" value="1"/>
</dbReference>
<comment type="caution">
    <text evidence="1">The sequence shown here is derived from an EMBL/GenBank/DDBJ whole genome shotgun (WGS) entry which is preliminary data.</text>
</comment>
<gene>
    <name evidence="1" type="ORF">ACFPP6_10915</name>
</gene>
<reference evidence="2" key="1">
    <citation type="journal article" date="2019" name="Int. J. Syst. Evol. Microbiol.">
        <title>The Global Catalogue of Microorganisms (GCM) 10K type strain sequencing project: providing services to taxonomists for standard genome sequencing and annotation.</title>
        <authorList>
            <consortium name="The Broad Institute Genomics Platform"/>
            <consortium name="The Broad Institute Genome Sequencing Center for Infectious Disease"/>
            <person name="Wu L."/>
            <person name="Ma J."/>
        </authorList>
    </citation>
    <scope>NUCLEOTIDE SEQUENCE [LARGE SCALE GENOMIC DNA]</scope>
    <source>
        <strain evidence="2">CGMCC 4.1641</strain>
    </source>
</reference>
<accession>A0ABV9ZUV5</accession>
<protein>
    <submittedName>
        <fullName evidence="1">YciI family protein</fullName>
    </submittedName>
</protein>